<sequence length="62" mass="7192">METMDKKERKAVKFQTPYQLIAAKYHTTELYVGQIARGERIPKRGKGLEILNEINELSKKLS</sequence>
<keyword evidence="2" id="KW-1185">Reference proteome</keyword>
<comment type="caution">
    <text evidence="1">The sequence shown here is derived from an EMBL/GenBank/DDBJ whole genome shotgun (WGS) entry which is preliminary data.</text>
</comment>
<dbReference type="RefSeq" id="WP_116098909.1">
    <property type="nucleotide sequence ID" value="NZ_QNVU01000024.1"/>
</dbReference>
<reference evidence="1 2" key="1">
    <citation type="journal article" date="2004" name="Emerg. Infect. Dis.">
        <title>Amoebae-resisting bacteria isolated from human nasal swabs by amoebal coculture.</title>
        <authorList>
            <person name="Greub G."/>
            <person name="La Scola B."/>
            <person name="Raoult D."/>
        </authorList>
    </citation>
    <scope>NUCLEOTIDE SEQUENCE [LARGE SCALE GENOMIC DNA]</scope>
    <source>
        <strain evidence="1 2">CCUG 51329</strain>
    </source>
</reference>
<name>A0A3D9B2H6_9FLAO</name>
<gene>
    <name evidence="1" type="ORF">DRF68_12445</name>
</gene>
<dbReference type="Proteomes" id="UP000256924">
    <property type="component" value="Unassembled WGS sequence"/>
</dbReference>
<proteinExistence type="predicted"/>
<evidence type="ECO:0000313" key="2">
    <source>
        <dbReference type="Proteomes" id="UP000256924"/>
    </source>
</evidence>
<protein>
    <submittedName>
        <fullName evidence="1">XRE family transcriptional regulator</fullName>
    </submittedName>
</protein>
<dbReference type="AlphaFoldDB" id="A0A3D9B2H6"/>
<dbReference type="EMBL" id="QNVU01000024">
    <property type="protein sequence ID" value="REC47844.1"/>
    <property type="molecule type" value="Genomic_DNA"/>
</dbReference>
<organism evidence="1 2">
    <name type="scientific">Candidatus Chryseobacterium massiliense</name>
    <dbReference type="NCBI Taxonomy" id="204089"/>
    <lineage>
        <taxon>Bacteria</taxon>
        <taxon>Pseudomonadati</taxon>
        <taxon>Bacteroidota</taxon>
        <taxon>Flavobacteriia</taxon>
        <taxon>Flavobacteriales</taxon>
        <taxon>Weeksellaceae</taxon>
        <taxon>Chryseobacterium group</taxon>
        <taxon>Chryseobacterium</taxon>
    </lineage>
</organism>
<evidence type="ECO:0000313" key="1">
    <source>
        <dbReference type="EMBL" id="REC47844.1"/>
    </source>
</evidence>
<accession>A0A3D9B2H6</accession>